<name>A0A3N2D1B7_9MICO</name>
<dbReference type="GO" id="GO:0006310">
    <property type="term" value="P:DNA recombination"/>
    <property type="evidence" value="ECO:0007669"/>
    <property type="project" value="InterPro"/>
</dbReference>
<dbReference type="GO" id="GO:0005524">
    <property type="term" value="F:ATP binding"/>
    <property type="evidence" value="ECO:0007669"/>
    <property type="project" value="UniProtKB-UniRule"/>
</dbReference>
<keyword evidence="11" id="KW-0347">Helicase</keyword>
<feature type="region of interest" description="Disordered" evidence="9">
    <location>
        <begin position="144"/>
        <end position="163"/>
    </location>
</feature>
<dbReference type="GO" id="GO:0008270">
    <property type="term" value="F:zinc ion binding"/>
    <property type="evidence" value="ECO:0007669"/>
    <property type="project" value="UniProtKB-UniRule"/>
</dbReference>
<feature type="binding site" evidence="8">
    <location>
        <position position="421"/>
    </location>
    <ligand>
        <name>Zn(2+)</name>
        <dbReference type="ChEBI" id="CHEBI:29105"/>
        <label>2</label>
    </ligand>
</feature>
<organism evidence="11 12">
    <name type="scientific">Salana multivorans</name>
    <dbReference type="NCBI Taxonomy" id="120377"/>
    <lineage>
        <taxon>Bacteria</taxon>
        <taxon>Bacillati</taxon>
        <taxon>Actinomycetota</taxon>
        <taxon>Actinomycetes</taxon>
        <taxon>Micrococcales</taxon>
        <taxon>Beutenbergiaceae</taxon>
        <taxon>Salana</taxon>
    </lineage>
</organism>
<comment type="similarity">
    <text evidence="8">Belongs to the helicase family. PriA subfamily.</text>
</comment>
<evidence type="ECO:0000256" key="2">
    <source>
        <dbReference type="ARBA" id="ARBA00022705"/>
    </source>
</evidence>
<dbReference type="InterPro" id="IPR042115">
    <property type="entry name" value="PriA_3primeBD_sf"/>
</dbReference>
<evidence type="ECO:0000313" key="12">
    <source>
        <dbReference type="Proteomes" id="UP000275356"/>
    </source>
</evidence>
<dbReference type="GO" id="GO:0043138">
    <property type="term" value="F:3'-5' DNA helicase activity"/>
    <property type="evidence" value="ECO:0007669"/>
    <property type="project" value="TreeGrafter"/>
</dbReference>
<keyword evidence="12" id="KW-1185">Reference proteome</keyword>
<dbReference type="GO" id="GO:0006269">
    <property type="term" value="P:DNA replication, synthesis of primer"/>
    <property type="evidence" value="ECO:0007669"/>
    <property type="project" value="UniProtKB-KW"/>
</dbReference>
<dbReference type="InterPro" id="IPR005259">
    <property type="entry name" value="PriA"/>
</dbReference>
<dbReference type="Gene3D" id="3.40.50.300">
    <property type="entry name" value="P-loop containing nucleotide triphosphate hydrolases"/>
    <property type="match status" value="1"/>
</dbReference>
<comment type="caution">
    <text evidence="8">As this protein does not have any detectable helicase domains, it probably does not have helicase activity.</text>
</comment>
<gene>
    <name evidence="8" type="primary">priA</name>
    <name evidence="11" type="ORF">EDD28_2987</name>
</gene>
<feature type="domain" description="Primosomal protein N' 3' DNA-binding" evidence="10">
    <location>
        <begin position="21"/>
        <end position="127"/>
    </location>
</feature>
<feature type="binding site" evidence="8">
    <location>
        <position position="415"/>
    </location>
    <ligand>
        <name>Zn(2+)</name>
        <dbReference type="ChEBI" id="CHEBI:29105"/>
        <label>2</label>
    </ligand>
</feature>
<comment type="function">
    <text evidence="8">Initiates the restart of stalled replication forks, which reloads the replicative helicase on sites other than the origin of replication. Recognizes and binds to abandoned replication forks and remodels them to uncover a helicase loading site. Promotes assembly of the primosome at these replication forks.</text>
</comment>
<comment type="subunit">
    <text evidence="8">Component of the replication restart primosome.</text>
</comment>
<keyword evidence="4 8" id="KW-0547">Nucleotide-binding</keyword>
<keyword evidence="2 8" id="KW-0235">DNA replication</keyword>
<evidence type="ECO:0000313" key="11">
    <source>
        <dbReference type="EMBL" id="ROR93569.1"/>
    </source>
</evidence>
<dbReference type="GO" id="GO:0006302">
    <property type="term" value="P:double-strand break repair"/>
    <property type="evidence" value="ECO:0007669"/>
    <property type="project" value="InterPro"/>
</dbReference>
<evidence type="ECO:0000256" key="9">
    <source>
        <dbReference type="SAM" id="MobiDB-lite"/>
    </source>
</evidence>
<dbReference type="InterPro" id="IPR041222">
    <property type="entry name" value="PriA_3primeBD"/>
</dbReference>
<dbReference type="AlphaFoldDB" id="A0A3N2D1B7"/>
<reference evidence="11 12" key="1">
    <citation type="submission" date="2018-11" db="EMBL/GenBank/DDBJ databases">
        <title>Sequencing the genomes of 1000 actinobacteria strains.</title>
        <authorList>
            <person name="Klenk H.-P."/>
        </authorList>
    </citation>
    <scope>NUCLEOTIDE SEQUENCE [LARGE SCALE GENOMIC DNA]</scope>
    <source>
        <strain evidence="11 12">DSM 13521</strain>
    </source>
</reference>
<feature type="binding site" evidence="8">
    <location>
        <position position="451"/>
    </location>
    <ligand>
        <name>Zn(2+)</name>
        <dbReference type="ChEBI" id="CHEBI:29105"/>
        <label>1</label>
    </ligand>
</feature>
<keyword evidence="5 8" id="KW-0862">Zinc</keyword>
<feature type="region of interest" description="Disordered" evidence="9">
    <location>
        <begin position="621"/>
        <end position="648"/>
    </location>
</feature>
<dbReference type="EMBL" id="RKHQ01000002">
    <property type="protein sequence ID" value="ROR93569.1"/>
    <property type="molecule type" value="Genomic_DNA"/>
</dbReference>
<dbReference type="GO" id="GO:0006270">
    <property type="term" value="P:DNA replication initiation"/>
    <property type="evidence" value="ECO:0007669"/>
    <property type="project" value="TreeGrafter"/>
</dbReference>
<keyword evidence="6 8" id="KW-0067">ATP-binding</keyword>
<evidence type="ECO:0000256" key="7">
    <source>
        <dbReference type="ARBA" id="ARBA00023125"/>
    </source>
</evidence>
<dbReference type="GO" id="GO:1990077">
    <property type="term" value="C:primosome complex"/>
    <property type="evidence" value="ECO:0007669"/>
    <property type="project" value="UniProtKB-UniRule"/>
</dbReference>
<protein>
    <recommendedName>
        <fullName evidence="8">Probable replication restart protein PriA</fullName>
    </recommendedName>
    <alternativeName>
        <fullName evidence="8">Putative ATP-dependent DNA helicase PriA</fullName>
    </alternativeName>
</protein>
<keyword evidence="7 8" id="KW-0238">DNA-binding</keyword>
<dbReference type="PANTHER" id="PTHR30580:SF0">
    <property type="entry name" value="PRIMOSOMAL PROTEIN N"/>
    <property type="match status" value="1"/>
</dbReference>
<evidence type="ECO:0000256" key="8">
    <source>
        <dbReference type="HAMAP-Rule" id="MF_00983"/>
    </source>
</evidence>
<evidence type="ECO:0000256" key="3">
    <source>
        <dbReference type="ARBA" id="ARBA00022723"/>
    </source>
</evidence>
<evidence type="ECO:0000256" key="6">
    <source>
        <dbReference type="ARBA" id="ARBA00022840"/>
    </source>
</evidence>
<keyword evidence="11" id="KW-0378">Hydrolase</keyword>
<dbReference type="PANTHER" id="PTHR30580">
    <property type="entry name" value="PRIMOSOMAL PROTEIN N"/>
    <property type="match status" value="1"/>
</dbReference>
<feature type="binding site" evidence="8">
    <location>
        <position position="409"/>
    </location>
    <ligand>
        <name>Zn(2+)</name>
        <dbReference type="ChEBI" id="CHEBI:29105"/>
        <label>1</label>
    </ligand>
</feature>
<evidence type="ECO:0000256" key="4">
    <source>
        <dbReference type="ARBA" id="ARBA00022741"/>
    </source>
</evidence>
<dbReference type="RefSeq" id="WP_170169511.1">
    <property type="nucleotide sequence ID" value="NZ_RKHQ01000002.1"/>
</dbReference>
<proteinExistence type="inferred from homology"/>
<feature type="binding site" evidence="8">
    <location>
        <position position="439"/>
    </location>
    <ligand>
        <name>Zn(2+)</name>
        <dbReference type="ChEBI" id="CHEBI:29105"/>
        <label>2</label>
    </ligand>
</feature>
<dbReference type="SUPFAM" id="SSF52540">
    <property type="entry name" value="P-loop containing nucleoside triphosphate hydrolases"/>
    <property type="match status" value="1"/>
</dbReference>
<evidence type="ECO:0000259" key="10">
    <source>
        <dbReference type="Pfam" id="PF17764"/>
    </source>
</evidence>
<feature type="compositionally biased region" description="Low complexity" evidence="9">
    <location>
        <begin position="628"/>
        <end position="648"/>
    </location>
</feature>
<evidence type="ECO:0000256" key="1">
    <source>
        <dbReference type="ARBA" id="ARBA00022515"/>
    </source>
</evidence>
<dbReference type="InterPro" id="IPR027417">
    <property type="entry name" value="P-loop_NTPase"/>
</dbReference>
<comment type="cofactor">
    <cofactor evidence="8">
        <name>Zn(2+)</name>
        <dbReference type="ChEBI" id="CHEBI:29105"/>
    </cofactor>
    <text evidence="8">Binds 2 zinc ions per subunit.</text>
</comment>
<dbReference type="GO" id="GO:0003677">
    <property type="term" value="F:DNA binding"/>
    <property type="evidence" value="ECO:0007669"/>
    <property type="project" value="UniProtKB-UniRule"/>
</dbReference>
<keyword evidence="3 8" id="KW-0479">Metal-binding</keyword>
<evidence type="ECO:0000256" key="5">
    <source>
        <dbReference type="ARBA" id="ARBA00022833"/>
    </source>
</evidence>
<feature type="binding site" evidence="8">
    <location>
        <position position="448"/>
    </location>
    <ligand>
        <name>Zn(2+)</name>
        <dbReference type="ChEBI" id="CHEBI:29105"/>
        <label>1</label>
    </ligand>
</feature>
<dbReference type="Pfam" id="PF17764">
    <property type="entry name" value="PriA_3primeBD"/>
    <property type="match status" value="1"/>
</dbReference>
<feature type="binding site" evidence="8">
    <location>
        <position position="436"/>
    </location>
    <ligand>
        <name>Zn(2+)</name>
        <dbReference type="ChEBI" id="CHEBI:29105"/>
        <label>2</label>
    </ligand>
</feature>
<sequence length="695" mass="73775">MTEGRDGGESADQAEATRIAEVAVDTPLLHLDRPFDYTIPRDLAGAGSPDDVVPGTRVKVRFAGRDRDGWVLAVRDRGPQDDGRTLQPLRRLVSPVVTLTPTIAALARAVADRYVGTLTDVLRFAVPSRHARAETGVLTALEKAGEPAGTVAPSTRPDPPTDPGGWARIHGGEALLRRLAAGEAPRAVWTHLGGPDSARAMIALAARATRAAGRSVLVVVPDVRDVDRIAPVLSESLGEEVVRLVASDGPSVRARAHLRALTGLARVAVGTRSAVWAPLVDLGLVVCWDDGDDSYAEQRAPYPFAPQVLAMRAEPERTALLYGSVGRSVWSHHLVATGWAAPLRADRATVRALTPRVHALDEEDVARTGAPARVPTPVWRAIGDGLEHGPVLVQSPRAGYVPHLVCAQCREVARCSATLGCDGALAFTDTSRDPVCVVCGELATRWRCVECGSTRLRAMRVGVRRTAEELGRAFPRTLVTASEAGSLTLEVDRRPRIVVATPGAEPEAEDGYAAGMLLDAPLATSLPGLTGGEEALRRWFNAASLVRADRPVLIAGGGDVRLAQTLVRWDPDGEADRELAERRELHFPPTVRAITLTGGLDAVTDLLMEIDLPEGAELLGPFPAPLEGRASGGRQRRAGAAEPETEAAADTVRALVRAPLAAGAELSSAVRTGMAVRSAHKREGTVRVVVDPKDW</sequence>
<keyword evidence="1 8" id="KW-0639">Primosome</keyword>
<comment type="caution">
    <text evidence="11">The sequence shown here is derived from an EMBL/GenBank/DDBJ whole genome shotgun (WGS) entry which is preliminary data.</text>
</comment>
<dbReference type="HAMAP" id="MF_00983">
    <property type="entry name" value="PriA"/>
    <property type="match status" value="1"/>
</dbReference>
<accession>A0A3N2D1B7</accession>
<dbReference type="Proteomes" id="UP000275356">
    <property type="component" value="Unassembled WGS sequence"/>
</dbReference>
<feature type="binding site" evidence="8">
    <location>
        <position position="406"/>
    </location>
    <ligand>
        <name>Zn(2+)</name>
        <dbReference type="ChEBI" id="CHEBI:29105"/>
        <label>1</label>
    </ligand>
</feature>
<dbReference type="Gene3D" id="3.40.1440.60">
    <property type="entry name" value="PriA, 3(prime) DNA-binding domain"/>
    <property type="match status" value="1"/>
</dbReference>